<feature type="non-terminal residue" evidence="2">
    <location>
        <position position="1"/>
    </location>
</feature>
<dbReference type="EMBL" id="CAJVPV010027532">
    <property type="protein sequence ID" value="CAG8734318.1"/>
    <property type="molecule type" value="Genomic_DNA"/>
</dbReference>
<sequence>SQNPKEKTQAPKDKELWSDEVKRIVAETSTKRQQTQQETSEYIRIDDSDAEMEETETGNNN</sequence>
<feature type="compositionally biased region" description="Polar residues" evidence="1">
    <location>
        <begin position="27"/>
        <end position="40"/>
    </location>
</feature>
<evidence type="ECO:0000256" key="1">
    <source>
        <dbReference type="SAM" id="MobiDB-lite"/>
    </source>
</evidence>
<organism evidence="2 3">
    <name type="scientific">Acaulospora morrowiae</name>
    <dbReference type="NCBI Taxonomy" id="94023"/>
    <lineage>
        <taxon>Eukaryota</taxon>
        <taxon>Fungi</taxon>
        <taxon>Fungi incertae sedis</taxon>
        <taxon>Mucoromycota</taxon>
        <taxon>Glomeromycotina</taxon>
        <taxon>Glomeromycetes</taxon>
        <taxon>Diversisporales</taxon>
        <taxon>Acaulosporaceae</taxon>
        <taxon>Acaulospora</taxon>
    </lineage>
</organism>
<dbReference type="Proteomes" id="UP000789342">
    <property type="component" value="Unassembled WGS sequence"/>
</dbReference>
<protein>
    <submittedName>
        <fullName evidence="2">3597_t:CDS:1</fullName>
    </submittedName>
</protein>
<evidence type="ECO:0000313" key="3">
    <source>
        <dbReference type="Proteomes" id="UP000789342"/>
    </source>
</evidence>
<keyword evidence="3" id="KW-1185">Reference proteome</keyword>
<proteinExistence type="predicted"/>
<feature type="compositionally biased region" description="Acidic residues" evidence="1">
    <location>
        <begin position="48"/>
        <end position="61"/>
    </location>
</feature>
<dbReference type="AlphaFoldDB" id="A0A9N9NI83"/>
<comment type="caution">
    <text evidence="2">The sequence shown here is derived from an EMBL/GenBank/DDBJ whole genome shotgun (WGS) entry which is preliminary data.</text>
</comment>
<reference evidence="2" key="1">
    <citation type="submission" date="2021-06" db="EMBL/GenBank/DDBJ databases">
        <authorList>
            <person name="Kallberg Y."/>
            <person name="Tangrot J."/>
            <person name="Rosling A."/>
        </authorList>
    </citation>
    <scope>NUCLEOTIDE SEQUENCE</scope>
    <source>
        <strain evidence="2">CL551</strain>
    </source>
</reference>
<feature type="region of interest" description="Disordered" evidence="1">
    <location>
        <begin position="27"/>
        <end position="61"/>
    </location>
</feature>
<accession>A0A9N9NI83</accession>
<name>A0A9N9NI83_9GLOM</name>
<evidence type="ECO:0000313" key="2">
    <source>
        <dbReference type="EMBL" id="CAG8734318.1"/>
    </source>
</evidence>
<gene>
    <name evidence="2" type="ORF">AMORRO_LOCUS14261</name>
</gene>